<name>A0A0F9L5H5_9ZZZZ</name>
<gene>
    <name evidence="1" type="ORF">LCGC14_1554490</name>
</gene>
<proteinExistence type="predicted"/>
<evidence type="ECO:0000313" key="1">
    <source>
        <dbReference type="EMBL" id="KKM52868.1"/>
    </source>
</evidence>
<reference evidence="1" key="1">
    <citation type="journal article" date="2015" name="Nature">
        <title>Complex archaea that bridge the gap between prokaryotes and eukaryotes.</title>
        <authorList>
            <person name="Spang A."/>
            <person name="Saw J.H."/>
            <person name="Jorgensen S.L."/>
            <person name="Zaremba-Niedzwiedzka K."/>
            <person name="Martijn J."/>
            <person name="Lind A.E."/>
            <person name="van Eijk R."/>
            <person name="Schleper C."/>
            <person name="Guy L."/>
            <person name="Ettema T.J."/>
        </authorList>
    </citation>
    <scope>NUCLEOTIDE SEQUENCE</scope>
</reference>
<dbReference type="AlphaFoldDB" id="A0A0F9L5H5"/>
<dbReference type="EMBL" id="LAZR01011930">
    <property type="protein sequence ID" value="KKM52868.1"/>
    <property type="molecule type" value="Genomic_DNA"/>
</dbReference>
<organism evidence="1">
    <name type="scientific">marine sediment metagenome</name>
    <dbReference type="NCBI Taxonomy" id="412755"/>
    <lineage>
        <taxon>unclassified sequences</taxon>
        <taxon>metagenomes</taxon>
        <taxon>ecological metagenomes</taxon>
    </lineage>
</organism>
<comment type="caution">
    <text evidence="1">The sequence shown here is derived from an EMBL/GenBank/DDBJ whole genome shotgun (WGS) entry which is preliminary data.</text>
</comment>
<sequence length="218" mass="25361">MRLKSGKEFQRERQPRVCDIISIQCPCKIVNFEADISICDFVPMYSDMGKARDSLAMEVLLSKVCPEIRNELMHDRFIVRQNEELARKFLDNVKVGDVVYCTADIENVIFLEFPSHEFDQCKYKAPDGFEGKAPAFAFRIISKGVEHARYESTESEKAIDCGMFAKRYGFRVEEHKVEDTYIIDIFGDKKADIEEYISNFESGLVLKQLRYYWYGSGY</sequence>
<accession>A0A0F9L5H5</accession>
<protein>
    <submittedName>
        <fullName evidence="1">Uncharacterized protein</fullName>
    </submittedName>
</protein>